<sequence length="71" mass="8438">MKRKYQRLAEVLGYDLGFNINHQLSQFRIIKIAGRQARVLWPNETVKSSNLRKQWISDVLWYSGINDKDET</sequence>
<organism evidence="1">
    <name type="scientific">marine sediment metagenome</name>
    <dbReference type="NCBI Taxonomy" id="412755"/>
    <lineage>
        <taxon>unclassified sequences</taxon>
        <taxon>metagenomes</taxon>
        <taxon>ecological metagenomes</taxon>
    </lineage>
</organism>
<dbReference type="EMBL" id="BARS01043836">
    <property type="protein sequence ID" value="GAG29825.1"/>
    <property type="molecule type" value="Genomic_DNA"/>
</dbReference>
<dbReference type="AlphaFoldDB" id="X0WGL0"/>
<comment type="caution">
    <text evidence="1">The sequence shown here is derived from an EMBL/GenBank/DDBJ whole genome shotgun (WGS) entry which is preliminary data.</text>
</comment>
<proteinExistence type="predicted"/>
<accession>X0WGL0</accession>
<reference evidence="1" key="1">
    <citation type="journal article" date="2014" name="Front. Microbiol.">
        <title>High frequency of phylogenetically diverse reductive dehalogenase-homologous genes in deep subseafloor sedimentary metagenomes.</title>
        <authorList>
            <person name="Kawai M."/>
            <person name="Futagami T."/>
            <person name="Toyoda A."/>
            <person name="Takaki Y."/>
            <person name="Nishi S."/>
            <person name="Hori S."/>
            <person name="Arai W."/>
            <person name="Tsubouchi T."/>
            <person name="Morono Y."/>
            <person name="Uchiyama I."/>
            <person name="Ito T."/>
            <person name="Fujiyama A."/>
            <person name="Inagaki F."/>
            <person name="Takami H."/>
        </authorList>
    </citation>
    <scope>NUCLEOTIDE SEQUENCE</scope>
    <source>
        <strain evidence="1">Expedition CK06-06</strain>
    </source>
</reference>
<gene>
    <name evidence="1" type="ORF">S01H1_66308</name>
</gene>
<evidence type="ECO:0000313" key="1">
    <source>
        <dbReference type="EMBL" id="GAG29825.1"/>
    </source>
</evidence>
<name>X0WGL0_9ZZZZ</name>
<protein>
    <submittedName>
        <fullName evidence="1">Uncharacterized protein</fullName>
    </submittedName>
</protein>